<dbReference type="SUPFAM" id="SSF90112">
    <property type="entry name" value="Neurotransmitter-gated ion-channel transmembrane pore"/>
    <property type="match status" value="1"/>
</dbReference>
<dbReference type="GO" id="GO:0045211">
    <property type="term" value="C:postsynaptic membrane"/>
    <property type="evidence" value="ECO:0007669"/>
    <property type="project" value="UniProtKB-SubCell"/>
</dbReference>
<name>A0A5N4EL29_CAMDR</name>
<dbReference type="InterPro" id="IPR038050">
    <property type="entry name" value="Neuro_actylchol_rec"/>
</dbReference>
<feature type="transmembrane region" description="Helical" evidence="17">
    <location>
        <begin position="334"/>
        <end position="353"/>
    </location>
</feature>
<evidence type="ECO:0000313" key="19">
    <source>
        <dbReference type="EMBL" id="KAB1284201.1"/>
    </source>
</evidence>
<dbReference type="PANTHER" id="PTHR18945">
    <property type="entry name" value="NEUROTRANSMITTER GATED ION CHANNEL"/>
    <property type="match status" value="1"/>
</dbReference>
<evidence type="ECO:0000256" key="1">
    <source>
        <dbReference type="ARBA" id="ARBA00022448"/>
    </source>
</evidence>
<feature type="domain" description="Neurotransmitter-gated ion-channel ligand-binding" evidence="18">
    <location>
        <begin position="11"/>
        <end position="88"/>
    </location>
</feature>
<dbReference type="InterPro" id="IPR006201">
    <property type="entry name" value="Neur_channel"/>
</dbReference>
<keyword evidence="5 17" id="KW-1133">Transmembrane helix</keyword>
<dbReference type="CDD" id="cd19063">
    <property type="entry name" value="LGIC_TM_5-HT3"/>
    <property type="match status" value="1"/>
</dbReference>
<organism evidence="19 20">
    <name type="scientific">Camelus dromedarius</name>
    <name type="common">Dromedary</name>
    <name type="synonym">Arabian camel</name>
    <dbReference type="NCBI Taxonomy" id="9838"/>
    <lineage>
        <taxon>Eukaryota</taxon>
        <taxon>Metazoa</taxon>
        <taxon>Chordata</taxon>
        <taxon>Craniata</taxon>
        <taxon>Vertebrata</taxon>
        <taxon>Euteleostomi</taxon>
        <taxon>Mammalia</taxon>
        <taxon>Eutheria</taxon>
        <taxon>Laurasiatheria</taxon>
        <taxon>Artiodactyla</taxon>
        <taxon>Tylopoda</taxon>
        <taxon>Camelidae</taxon>
        <taxon>Camelus</taxon>
    </lineage>
</organism>
<evidence type="ECO:0000256" key="9">
    <source>
        <dbReference type="ARBA" id="ARBA00023170"/>
    </source>
</evidence>
<keyword evidence="11" id="KW-1071">Ligand-gated ion channel</keyword>
<evidence type="ECO:0000256" key="6">
    <source>
        <dbReference type="ARBA" id="ARBA00023018"/>
    </source>
</evidence>
<evidence type="ECO:0000256" key="4">
    <source>
        <dbReference type="ARBA" id="ARBA00022729"/>
    </source>
</evidence>
<sequence>MDVDQTPDGLSTYVTIDGCIAYNKPMRVTSICSLDIFYFPFDQQNYMLTFSSFLYTVENMLLGMDKEVWEITDTSRDSGHTQGEWELLCIYKATPKMSVGSSFFDQIMFCVRPEILAWLPRKSPVWVAIRHRPTLYAINFLVPNSFLMAIDTLSFFLPAETGNCAPFKMTLLLGYKVFLSTMSNLLPASGTSLLSMVPIPLLEKGKKGGRCTPSCHPSVYFALCLSLMVVSLLETIFITYLLHLATTQPPPMPRWLHSLLLRCTSPRKCCPIALWKENVSPGLTPTHLPGQKAPGELGGKELGSREAEPNGGSGLTRAQLADWWMQFSRVMDTLLFRLYLLFPATFITTVIVLQNT</sequence>
<evidence type="ECO:0000256" key="15">
    <source>
        <dbReference type="ARBA" id="ARBA00036239"/>
    </source>
</evidence>
<comment type="catalytic activity">
    <reaction evidence="14">
        <text>K(+)(in) = K(+)(out)</text>
        <dbReference type="Rhea" id="RHEA:29463"/>
        <dbReference type="ChEBI" id="CHEBI:29103"/>
    </reaction>
</comment>
<proteinExistence type="predicted"/>
<keyword evidence="9 19" id="KW-0675">Receptor</keyword>
<dbReference type="InterPro" id="IPR036734">
    <property type="entry name" value="Neur_chan_lig-bd_sf"/>
</dbReference>
<keyword evidence="7" id="KW-0406">Ion transport</keyword>
<keyword evidence="2" id="KW-1003">Cell membrane</keyword>
<evidence type="ECO:0000256" key="14">
    <source>
        <dbReference type="ARBA" id="ARBA00034430"/>
    </source>
</evidence>
<comment type="subcellular location">
    <subcellularLocation>
        <location evidence="13">Postsynaptic cell membrane</location>
        <topology evidence="13">Multi-pass membrane protein</topology>
    </subcellularLocation>
</comment>
<evidence type="ECO:0000256" key="5">
    <source>
        <dbReference type="ARBA" id="ARBA00022989"/>
    </source>
</evidence>
<evidence type="ECO:0000256" key="3">
    <source>
        <dbReference type="ARBA" id="ARBA00022692"/>
    </source>
</evidence>
<feature type="transmembrane region" description="Helical" evidence="17">
    <location>
        <begin position="177"/>
        <end position="199"/>
    </location>
</feature>
<evidence type="ECO:0000256" key="10">
    <source>
        <dbReference type="ARBA" id="ARBA00023257"/>
    </source>
</evidence>
<dbReference type="InterPro" id="IPR006202">
    <property type="entry name" value="Neur_chan_lig-bd"/>
</dbReference>
<dbReference type="Pfam" id="PF02931">
    <property type="entry name" value="Neur_chan_LBD"/>
    <property type="match status" value="1"/>
</dbReference>
<feature type="compositionally biased region" description="Basic and acidic residues" evidence="16">
    <location>
        <begin position="298"/>
        <end position="308"/>
    </location>
</feature>
<dbReference type="Proteomes" id="UP000299084">
    <property type="component" value="Unassembled WGS sequence"/>
</dbReference>
<feature type="transmembrane region" description="Helical" evidence="17">
    <location>
        <begin position="219"/>
        <end position="242"/>
    </location>
</feature>
<keyword evidence="20" id="KW-1185">Reference proteome</keyword>
<evidence type="ECO:0000256" key="8">
    <source>
        <dbReference type="ARBA" id="ARBA00023136"/>
    </source>
</evidence>
<keyword evidence="12" id="KW-0407">Ion channel</keyword>
<gene>
    <name evidence="19" type="ORF">Cadr_000000495</name>
</gene>
<feature type="transmembrane region" description="Helical" evidence="17">
    <location>
        <begin position="136"/>
        <end position="157"/>
    </location>
</feature>
<keyword evidence="3 17" id="KW-0812">Transmembrane</keyword>
<evidence type="ECO:0000313" key="20">
    <source>
        <dbReference type="Proteomes" id="UP000299084"/>
    </source>
</evidence>
<dbReference type="GO" id="GO:0004888">
    <property type="term" value="F:transmembrane signaling receptor activity"/>
    <property type="evidence" value="ECO:0007669"/>
    <property type="project" value="InterPro"/>
</dbReference>
<dbReference type="GO" id="GO:0005230">
    <property type="term" value="F:extracellular ligand-gated monoatomic ion channel activity"/>
    <property type="evidence" value="ECO:0007669"/>
    <property type="project" value="InterPro"/>
</dbReference>
<dbReference type="SUPFAM" id="SSF63712">
    <property type="entry name" value="Nicotinic receptor ligand binding domain-like"/>
    <property type="match status" value="1"/>
</dbReference>
<evidence type="ECO:0000256" key="7">
    <source>
        <dbReference type="ARBA" id="ARBA00023065"/>
    </source>
</evidence>
<evidence type="ECO:0000256" key="11">
    <source>
        <dbReference type="ARBA" id="ARBA00023286"/>
    </source>
</evidence>
<evidence type="ECO:0000256" key="13">
    <source>
        <dbReference type="ARBA" id="ARBA00034104"/>
    </source>
</evidence>
<keyword evidence="10" id="KW-0628">Postsynaptic cell membrane</keyword>
<keyword evidence="8 17" id="KW-0472">Membrane</keyword>
<dbReference type="Gene3D" id="1.20.58.390">
    <property type="entry name" value="Neurotransmitter-gated ion-channel transmembrane domain"/>
    <property type="match status" value="1"/>
</dbReference>
<keyword evidence="4" id="KW-0732">Signal</keyword>
<keyword evidence="1" id="KW-0813">Transport</keyword>
<comment type="caution">
    <text evidence="19">The sequence shown here is derived from an EMBL/GenBank/DDBJ whole genome shotgun (WGS) entry which is preliminary data.</text>
</comment>
<accession>A0A5N4EL29</accession>
<dbReference type="InterPro" id="IPR036719">
    <property type="entry name" value="Neuro-gated_channel_TM_sf"/>
</dbReference>
<evidence type="ECO:0000256" key="12">
    <source>
        <dbReference type="ARBA" id="ARBA00023303"/>
    </source>
</evidence>
<dbReference type="AlphaFoldDB" id="A0A5N4EL29"/>
<evidence type="ECO:0000256" key="16">
    <source>
        <dbReference type="SAM" id="MobiDB-lite"/>
    </source>
</evidence>
<dbReference type="EMBL" id="JWIN03000001">
    <property type="protein sequence ID" value="KAB1284201.1"/>
    <property type="molecule type" value="Genomic_DNA"/>
</dbReference>
<reference evidence="19 20" key="1">
    <citation type="journal article" date="2019" name="Mol. Ecol. Resour.">
        <title>Improving Illumina assemblies with Hi-C and long reads: an example with the North African dromedary.</title>
        <authorList>
            <person name="Elbers J.P."/>
            <person name="Rogers M.F."/>
            <person name="Perelman P.L."/>
            <person name="Proskuryakova A.A."/>
            <person name="Serdyukova N.A."/>
            <person name="Johnson W.E."/>
            <person name="Horin P."/>
            <person name="Corander J."/>
            <person name="Murphy D."/>
            <person name="Burger P.A."/>
        </authorList>
    </citation>
    <scope>NUCLEOTIDE SEQUENCE [LARGE SCALE GENOMIC DNA]</scope>
    <source>
        <strain evidence="19">Drom800</strain>
        <tissue evidence="19">Blood</tissue>
    </source>
</reference>
<comment type="catalytic activity">
    <reaction evidence="15">
        <text>Na(+)(in) = Na(+)(out)</text>
        <dbReference type="Rhea" id="RHEA:34963"/>
        <dbReference type="ChEBI" id="CHEBI:29101"/>
    </reaction>
</comment>
<dbReference type="InterPro" id="IPR049944">
    <property type="entry name" value="LGIC_TM_5-HT3"/>
</dbReference>
<keyword evidence="6" id="KW-0770">Synapse</keyword>
<evidence type="ECO:0000256" key="17">
    <source>
        <dbReference type="SAM" id="Phobius"/>
    </source>
</evidence>
<evidence type="ECO:0000256" key="2">
    <source>
        <dbReference type="ARBA" id="ARBA00022475"/>
    </source>
</evidence>
<dbReference type="STRING" id="9838.ENSCDRP00005003603"/>
<protein>
    <submittedName>
        <fullName evidence="19">5-hydroxytryptamine receptor 3C</fullName>
    </submittedName>
</protein>
<evidence type="ECO:0000259" key="18">
    <source>
        <dbReference type="Pfam" id="PF02931"/>
    </source>
</evidence>
<dbReference type="Gene3D" id="2.70.170.10">
    <property type="entry name" value="Neurotransmitter-gated ion-channel ligand-binding domain"/>
    <property type="match status" value="1"/>
</dbReference>
<feature type="region of interest" description="Disordered" evidence="16">
    <location>
        <begin position="285"/>
        <end position="313"/>
    </location>
</feature>